<name>A0A855X2P3_9BACT</name>
<dbReference type="EMBL" id="PQAP01000194">
    <property type="protein sequence ID" value="PWB68645.1"/>
    <property type="molecule type" value="Genomic_DNA"/>
</dbReference>
<dbReference type="AlphaFoldDB" id="A0A855X2P3"/>
<accession>A0A855X2P3</accession>
<evidence type="ECO:0000313" key="2">
    <source>
        <dbReference type="Proteomes" id="UP000250918"/>
    </source>
</evidence>
<proteinExistence type="predicted"/>
<dbReference type="InterPro" id="IPR034660">
    <property type="entry name" value="DinB/YfiT-like"/>
</dbReference>
<evidence type="ECO:0008006" key="3">
    <source>
        <dbReference type="Google" id="ProtNLM"/>
    </source>
</evidence>
<comment type="caution">
    <text evidence="1">The sequence shown here is derived from an EMBL/GenBank/DDBJ whole genome shotgun (WGS) entry which is preliminary data.</text>
</comment>
<evidence type="ECO:0000313" key="1">
    <source>
        <dbReference type="EMBL" id="PWB68645.1"/>
    </source>
</evidence>
<gene>
    <name evidence="1" type="ORF">C3F09_11265</name>
</gene>
<dbReference type="Proteomes" id="UP000250918">
    <property type="component" value="Unassembled WGS sequence"/>
</dbReference>
<reference evidence="1 2" key="1">
    <citation type="journal article" date="2018" name="ISME J.">
        <title>A methanotrophic archaeon couples anaerobic oxidation of methane to Fe(III) reduction.</title>
        <authorList>
            <person name="Cai C."/>
            <person name="Leu A.O."/>
            <person name="Xie G.J."/>
            <person name="Guo J."/>
            <person name="Feng Y."/>
            <person name="Zhao J.X."/>
            <person name="Tyson G.W."/>
            <person name="Yuan Z."/>
            <person name="Hu S."/>
        </authorList>
    </citation>
    <scope>NUCLEOTIDE SEQUENCE [LARGE SCALE GENOMIC DNA]</scope>
    <source>
        <strain evidence="1">FeB_12</strain>
    </source>
</reference>
<protein>
    <recommendedName>
        <fullName evidence="3">DinB family protein</fullName>
    </recommendedName>
</protein>
<sequence>MTDREMLRHTLATLAYRAAKAMRGAPASFADFKLRPDSNTPVQLAAHMGDLFDWALTIAKGEARWHAATPQVWEKEIARFFGSLKAFDDYLASGAPINAEMGRVFQGPIADALTHTGQLALLRRAAGCPMKGENYSKAEIVIGRVSFEQTPPKPEHEFD</sequence>
<organism evidence="1 2">
    <name type="scientific">candidate division GN15 bacterium</name>
    <dbReference type="NCBI Taxonomy" id="2072418"/>
    <lineage>
        <taxon>Bacteria</taxon>
        <taxon>candidate division GN15</taxon>
    </lineage>
</organism>
<dbReference type="SUPFAM" id="SSF109854">
    <property type="entry name" value="DinB/YfiT-like putative metalloenzymes"/>
    <property type="match status" value="1"/>
</dbReference>